<dbReference type="Pfam" id="PF11804">
    <property type="entry name" value="DUF3325"/>
    <property type="match status" value="1"/>
</dbReference>
<dbReference type="KEGG" id="cbw:RR42_s2160"/>
<protein>
    <submittedName>
        <fullName evidence="2">Iron uptake protein</fullName>
    </submittedName>
</protein>
<name>A0A0C4YDK7_9BURK</name>
<evidence type="ECO:0000313" key="2">
    <source>
        <dbReference type="EMBL" id="AJG23742.1"/>
    </source>
</evidence>
<evidence type="ECO:0000256" key="1">
    <source>
        <dbReference type="SAM" id="Phobius"/>
    </source>
</evidence>
<proteinExistence type="predicted"/>
<feature type="transmembrane region" description="Helical" evidence="1">
    <location>
        <begin position="78"/>
        <end position="96"/>
    </location>
</feature>
<keyword evidence="1" id="KW-0812">Transmembrane</keyword>
<evidence type="ECO:0000313" key="3">
    <source>
        <dbReference type="Proteomes" id="UP000031843"/>
    </source>
</evidence>
<keyword evidence="1" id="KW-0472">Membrane</keyword>
<keyword evidence="3" id="KW-1185">Reference proteome</keyword>
<feature type="transmembrane region" description="Helical" evidence="1">
    <location>
        <begin position="12"/>
        <end position="30"/>
    </location>
</feature>
<sequence length="122" mass="12326">MALSSMPPTLAALASVAFCYAGMASLSLAMDRHHGQVRGRNAAPPAAPARWLLRSCGWLLLALAALPCLRGWGASIGAVVWAGSVSAGALAFVLLLAYFPRTAAALALPATAFAAASLALPP</sequence>
<organism evidence="2 3">
    <name type="scientific">Cupriavidus basilensis</name>
    <dbReference type="NCBI Taxonomy" id="68895"/>
    <lineage>
        <taxon>Bacteria</taxon>
        <taxon>Pseudomonadati</taxon>
        <taxon>Pseudomonadota</taxon>
        <taxon>Betaproteobacteria</taxon>
        <taxon>Burkholderiales</taxon>
        <taxon>Burkholderiaceae</taxon>
        <taxon>Cupriavidus</taxon>
    </lineage>
</organism>
<reference evidence="2 3" key="1">
    <citation type="journal article" date="2015" name="Genome Announc.">
        <title>Complete Genome Sequence of Cupriavidus basilensis 4G11, Isolated from the Oak Ridge Field Research Center Site.</title>
        <authorList>
            <person name="Ray J."/>
            <person name="Waters R.J."/>
            <person name="Skerker J.M."/>
            <person name="Kuehl J.V."/>
            <person name="Price M.N."/>
            <person name="Huang J."/>
            <person name="Chakraborty R."/>
            <person name="Arkin A.P."/>
            <person name="Deutschbauer A."/>
        </authorList>
    </citation>
    <scope>NUCLEOTIDE SEQUENCE [LARGE SCALE GENOMIC DNA]</scope>
    <source>
        <strain evidence="2">4G11</strain>
    </source>
</reference>
<dbReference type="Proteomes" id="UP000031843">
    <property type="component" value="Chromosome secondary"/>
</dbReference>
<gene>
    <name evidence="2" type="ORF">RR42_s2160</name>
</gene>
<accession>A0A0C4YDK7</accession>
<dbReference type="STRING" id="68895.RR42_s2160"/>
<keyword evidence="1" id="KW-1133">Transmembrane helix</keyword>
<dbReference type="AlphaFoldDB" id="A0A0C4YDK7"/>
<dbReference type="InterPro" id="IPR021762">
    <property type="entry name" value="DUF3325"/>
</dbReference>
<feature type="transmembrane region" description="Helical" evidence="1">
    <location>
        <begin position="51"/>
        <end position="72"/>
    </location>
</feature>
<dbReference type="EMBL" id="CP010537">
    <property type="protein sequence ID" value="AJG23742.1"/>
    <property type="molecule type" value="Genomic_DNA"/>
</dbReference>